<dbReference type="GO" id="GO:0016491">
    <property type="term" value="F:oxidoreductase activity"/>
    <property type="evidence" value="ECO:0007669"/>
    <property type="project" value="UniProtKB-KW"/>
</dbReference>
<dbReference type="InterPro" id="IPR003347">
    <property type="entry name" value="JmjC_dom"/>
</dbReference>
<dbReference type="Proteomes" id="UP001589608">
    <property type="component" value="Unassembled WGS sequence"/>
</dbReference>
<evidence type="ECO:0000313" key="6">
    <source>
        <dbReference type="Proteomes" id="UP001589608"/>
    </source>
</evidence>
<dbReference type="PROSITE" id="PS51184">
    <property type="entry name" value="JMJC"/>
    <property type="match status" value="1"/>
</dbReference>
<evidence type="ECO:0000256" key="3">
    <source>
        <dbReference type="ARBA" id="ARBA00023004"/>
    </source>
</evidence>
<sequence>MVRNDDGVNFIGGNVVSGALQRCVSVGSEQFSAQYWDRAPLLSPAQGDYLDLLDLGGVDELLSGRALRTPFVRMAKDGHVIPSARYTGSGGAGAEIGDQVHDEKVLALLADGATLVLQGLHRMWPPLVAFASTLRQELGTPVQINAYLTPPDSRGFDPHYDTHGVFVLQVSGRKHWRVHAPVLESPVPRQPWGGVAEEVAAAASTEPAIDTTLTAGDALYLPRGWLHSASTAGEWSLHLTIGLHAPTRLTLIDALQRMAVREPRLRAGLPMGLDPADAKSLAPALADTVAALHEWLDSITPEDVAAQLRGETWSAARPAPLRPVAQAAALSAIGPDVRVAARPGLPVRLEDPSGGRVAVHLPDRSLQLPESCAAALRTALDGRPHRVGDLPGLDDADRIVLARRLLREAALVLA</sequence>
<dbReference type="InterPro" id="IPR039994">
    <property type="entry name" value="NO66-like"/>
</dbReference>
<organism evidence="5 6">
    <name type="scientific">Dactylosporangium vinaceum</name>
    <dbReference type="NCBI Taxonomy" id="53362"/>
    <lineage>
        <taxon>Bacteria</taxon>
        <taxon>Bacillati</taxon>
        <taxon>Actinomycetota</taxon>
        <taxon>Actinomycetes</taxon>
        <taxon>Micromonosporales</taxon>
        <taxon>Micromonosporaceae</taxon>
        <taxon>Dactylosporangium</taxon>
    </lineage>
</organism>
<keyword evidence="2" id="KW-0479">Metal-binding</keyword>
<evidence type="ECO:0000313" key="5">
    <source>
        <dbReference type="EMBL" id="MFB9451452.1"/>
    </source>
</evidence>
<evidence type="ECO:0000256" key="2">
    <source>
        <dbReference type="ARBA" id="ARBA00022723"/>
    </source>
</evidence>
<dbReference type="Gene3D" id="2.60.120.650">
    <property type="entry name" value="Cupin"/>
    <property type="match status" value="1"/>
</dbReference>
<comment type="cofactor">
    <cofactor evidence="1">
        <name>Fe(2+)</name>
        <dbReference type="ChEBI" id="CHEBI:29033"/>
    </cofactor>
</comment>
<keyword evidence="5" id="KW-0560">Oxidoreductase</keyword>
<accession>A0ABV5MRF8</accession>
<keyword evidence="3" id="KW-0408">Iron</keyword>
<dbReference type="PANTHER" id="PTHR13096:SF9">
    <property type="entry name" value="BIFUNCTIONAL LYSINE-SPECIFIC DEMETHYLASE AND HISTIDYL-HYDROXYLASE"/>
    <property type="match status" value="1"/>
</dbReference>
<dbReference type="PANTHER" id="PTHR13096">
    <property type="entry name" value="MINA53 MYC INDUCED NUCLEAR ANTIGEN"/>
    <property type="match status" value="1"/>
</dbReference>
<reference evidence="5 6" key="1">
    <citation type="submission" date="2024-09" db="EMBL/GenBank/DDBJ databases">
        <authorList>
            <person name="Sun Q."/>
            <person name="Mori K."/>
        </authorList>
    </citation>
    <scope>NUCLEOTIDE SEQUENCE [LARGE SCALE GENOMIC DNA]</scope>
    <source>
        <strain evidence="5 6">JCM 3307</strain>
    </source>
</reference>
<keyword evidence="6" id="KW-1185">Reference proteome</keyword>
<name>A0ABV5MRF8_9ACTN</name>
<gene>
    <name evidence="5" type="ORF">ACFFTR_51030</name>
</gene>
<protein>
    <submittedName>
        <fullName evidence="5">Cupin domain-containing protein</fullName>
        <ecNumber evidence="5">1.14.11.47</ecNumber>
    </submittedName>
</protein>
<dbReference type="Pfam" id="PF08007">
    <property type="entry name" value="JmjC_2"/>
    <property type="match status" value="1"/>
</dbReference>
<dbReference type="SUPFAM" id="SSF51197">
    <property type="entry name" value="Clavaminate synthase-like"/>
    <property type="match status" value="1"/>
</dbReference>
<dbReference type="SMART" id="SM00558">
    <property type="entry name" value="JmjC"/>
    <property type="match status" value="1"/>
</dbReference>
<proteinExistence type="predicted"/>
<dbReference type="RefSeq" id="WP_223104307.1">
    <property type="nucleotide sequence ID" value="NZ_CP061913.1"/>
</dbReference>
<comment type="caution">
    <text evidence="5">The sequence shown here is derived from an EMBL/GenBank/DDBJ whole genome shotgun (WGS) entry which is preliminary data.</text>
</comment>
<feature type="domain" description="JmjC" evidence="4">
    <location>
        <begin position="113"/>
        <end position="260"/>
    </location>
</feature>
<dbReference type="EMBL" id="JBHMCA010000090">
    <property type="protein sequence ID" value="MFB9451452.1"/>
    <property type="molecule type" value="Genomic_DNA"/>
</dbReference>
<dbReference type="EC" id="1.14.11.47" evidence="5"/>
<evidence type="ECO:0000259" key="4">
    <source>
        <dbReference type="PROSITE" id="PS51184"/>
    </source>
</evidence>
<evidence type="ECO:0000256" key="1">
    <source>
        <dbReference type="ARBA" id="ARBA00001954"/>
    </source>
</evidence>